<organism evidence="6 7">
    <name type="scientific">Roseateles albus</name>
    <dbReference type="NCBI Taxonomy" id="2987525"/>
    <lineage>
        <taxon>Bacteria</taxon>
        <taxon>Pseudomonadati</taxon>
        <taxon>Pseudomonadota</taxon>
        <taxon>Betaproteobacteria</taxon>
        <taxon>Burkholderiales</taxon>
        <taxon>Sphaerotilaceae</taxon>
        <taxon>Roseateles</taxon>
    </lineage>
</organism>
<evidence type="ECO:0000313" key="7">
    <source>
        <dbReference type="Proteomes" id="UP001221189"/>
    </source>
</evidence>
<evidence type="ECO:0000256" key="1">
    <source>
        <dbReference type="ARBA" id="ARBA00004496"/>
    </source>
</evidence>
<dbReference type="InterPro" id="IPR036061">
    <property type="entry name" value="CheW-like_dom_sf"/>
</dbReference>
<dbReference type="Pfam" id="PF01584">
    <property type="entry name" value="CheW"/>
    <property type="match status" value="1"/>
</dbReference>
<sequence length="201" mass="21253">MSAQQLSQTPSASRALAAPAKDVAQTAMAKLRVEVLSFHLGKEEYGIPLSCVQEIRSFQAPTRLAGASAELLGVLDLRGEVLPVVDLRQCFHMPTAEVTAATVTIVVNLAQRSVGIVVDNVNEVVDLGPEQQRNMPAMTGMANDGHIMGIGSIGPRMLLLLDLNRLLGGRNLGGAGDSEARNARDEGKEEDAAQELDACLA</sequence>
<evidence type="ECO:0000256" key="2">
    <source>
        <dbReference type="ARBA" id="ARBA00021483"/>
    </source>
</evidence>
<dbReference type="InterPro" id="IPR039315">
    <property type="entry name" value="CheW"/>
</dbReference>
<dbReference type="PROSITE" id="PS50851">
    <property type="entry name" value="CHEW"/>
    <property type="match status" value="1"/>
</dbReference>
<evidence type="ECO:0000256" key="4">
    <source>
        <dbReference type="SAM" id="MobiDB-lite"/>
    </source>
</evidence>
<evidence type="ECO:0000256" key="3">
    <source>
        <dbReference type="ARBA" id="ARBA00022490"/>
    </source>
</evidence>
<proteinExistence type="predicted"/>
<protein>
    <recommendedName>
        <fullName evidence="2">Chemotaxis protein CheW</fullName>
    </recommendedName>
</protein>
<feature type="domain" description="CheW-like" evidence="5">
    <location>
        <begin position="32"/>
        <end position="172"/>
    </location>
</feature>
<dbReference type="RefSeq" id="WP_273600959.1">
    <property type="nucleotide sequence ID" value="NZ_JAQQXT010000008.1"/>
</dbReference>
<name>A0ABT5KFT7_9BURK</name>
<reference evidence="6 7" key="1">
    <citation type="submission" date="2022-10" db="EMBL/GenBank/DDBJ databases">
        <title>Paucibacter sp. hw1 Genome sequencing.</title>
        <authorList>
            <person name="Park S."/>
        </authorList>
    </citation>
    <scope>NUCLEOTIDE SEQUENCE [LARGE SCALE GENOMIC DNA]</scope>
    <source>
        <strain evidence="7">hw1</strain>
    </source>
</reference>
<feature type="region of interest" description="Disordered" evidence="4">
    <location>
        <begin position="174"/>
        <end position="201"/>
    </location>
</feature>
<dbReference type="PANTHER" id="PTHR22617:SF45">
    <property type="entry name" value="CHEMOTAXIS PROTEIN CHEW"/>
    <property type="match status" value="1"/>
</dbReference>
<dbReference type="Gene3D" id="2.40.50.180">
    <property type="entry name" value="CheA-289, Domain 4"/>
    <property type="match status" value="1"/>
</dbReference>
<dbReference type="SUPFAM" id="SSF50341">
    <property type="entry name" value="CheW-like"/>
    <property type="match status" value="1"/>
</dbReference>
<comment type="caution">
    <text evidence="6">The sequence shown here is derived from an EMBL/GenBank/DDBJ whole genome shotgun (WGS) entry which is preliminary data.</text>
</comment>
<dbReference type="SMART" id="SM00260">
    <property type="entry name" value="CheW"/>
    <property type="match status" value="1"/>
</dbReference>
<comment type="subcellular location">
    <subcellularLocation>
        <location evidence="1">Cytoplasm</location>
    </subcellularLocation>
</comment>
<dbReference type="Gene3D" id="2.30.30.40">
    <property type="entry name" value="SH3 Domains"/>
    <property type="match status" value="1"/>
</dbReference>
<evidence type="ECO:0000313" key="6">
    <source>
        <dbReference type="EMBL" id="MDC8772798.1"/>
    </source>
</evidence>
<keyword evidence="3" id="KW-0963">Cytoplasm</keyword>
<evidence type="ECO:0000259" key="5">
    <source>
        <dbReference type="PROSITE" id="PS50851"/>
    </source>
</evidence>
<dbReference type="EMBL" id="JAQQXT010000008">
    <property type="protein sequence ID" value="MDC8772798.1"/>
    <property type="molecule type" value="Genomic_DNA"/>
</dbReference>
<dbReference type="Proteomes" id="UP001221189">
    <property type="component" value="Unassembled WGS sequence"/>
</dbReference>
<dbReference type="InterPro" id="IPR002545">
    <property type="entry name" value="CheW-lke_dom"/>
</dbReference>
<keyword evidence="7" id="KW-1185">Reference proteome</keyword>
<gene>
    <name evidence="6" type="ORF">PRZ03_14535</name>
</gene>
<accession>A0ABT5KFT7</accession>
<feature type="compositionally biased region" description="Basic and acidic residues" evidence="4">
    <location>
        <begin position="178"/>
        <end position="191"/>
    </location>
</feature>
<dbReference type="PANTHER" id="PTHR22617">
    <property type="entry name" value="CHEMOTAXIS SENSOR HISTIDINE KINASE-RELATED"/>
    <property type="match status" value="1"/>
</dbReference>